<gene>
    <name evidence="6" type="ORF">ACFQ3W_22785</name>
</gene>
<dbReference type="RefSeq" id="WP_379321537.1">
    <property type="nucleotide sequence ID" value="NZ_JBHTLM010000025.1"/>
</dbReference>
<protein>
    <submittedName>
        <fullName evidence="6">ArsR/SmtB family transcription factor</fullName>
    </submittedName>
</protein>
<evidence type="ECO:0000259" key="5">
    <source>
        <dbReference type="PROSITE" id="PS50987"/>
    </source>
</evidence>
<dbReference type="Pfam" id="PF00581">
    <property type="entry name" value="Rhodanese"/>
    <property type="match status" value="1"/>
</dbReference>
<evidence type="ECO:0000259" key="4">
    <source>
        <dbReference type="PROSITE" id="PS50206"/>
    </source>
</evidence>
<dbReference type="Proteomes" id="UP001597262">
    <property type="component" value="Unassembled WGS sequence"/>
</dbReference>
<keyword evidence="2" id="KW-0238">DNA-binding</keyword>
<dbReference type="InterPro" id="IPR001845">
    <property type="entry name" value="HTH_ArsR_DNA-bd_dom"/>
</dbReference>
<evidence type="ECO:0000313" key="7">
    <source>
        <dbReference type="Proteomes" id="UP001597262"/>
    </source>
</evidence>
<dbReference type="SUPFAM" id="SSF46785">
    <property type="entry name" value="Winged helix' DNA-binding domain"/>
    <property type="match status" value="1"/>
</dbReference>
<dbReference type="SMART" id="SM00418">
    <property type="entry name" value="HTH_ARSR"/>
    <property type="match status" value="1"/>
</dbReference>
<dbReference type="NCBIfam" id="NF033788">
    <property type="entry name" value="HTH_metalloreg"/>
    <property type="match status" value="1"/>
</dbReference>
<dbReference type="InterPro" id="IPR011991">
    <property type="entry name" value="ArsR-like_HTH"/>
</dbReference>
<dbReference type="CDD" id="cd00158">
    <property type="entry name" value="RHOD"/>
    <property type="match status" value="1"/>
</dbReference>
<dbReference type="Gene3D" id="1.10.10.10">
    <property type="entry name" value="Winged helix-like DNA-binding domain superfamily/Winged helix DNA-binding domain"/>
    <property type="match status" value="1"/>
</dbReference>
<keyword evidence="3" id="KW-0804">Transcription</keyword>
<evidence type="ECO:0000256" key="3">
    <source>
        <dbReference type="ARBA" id="ARBA00023163"/>
    </source>
</evidence>
<proteinExistence type="predicted"/>
<dbReference type="PROSITE" id="PS50206">
    <property type="entry name" value="RHODANESE_3"/>
    <property type="match status" value="1"/>
</dbReference>
<dbReference type="InterPro" id="IPR051011">
    <property type="entry name" value="Metal_resp_trans_reg"/>
</dbReference>
<dbReference type="InterPro" id="IPR036388">
    <property type="entry name" value="WH-like_DNA-bd_sf"/>
</dbReference>
<dbReference type="EMBL" id="JBHTLM010000025">
    <property type="protein sequence ID" value="MFD1179109.1"/>
    <property type="molecule type" value="Genomic_DNA"/>
</dbReference>
<dbReference type="InterPro" id="IPR036873">
    <property type="entry name" value="Rhodanese-like_dom_sf"/>
</dbReference>
<evidence type="ECO:0000313" key="6">
    <source>
        <dbReference type="EMBL" id="MFD1179109.1"/>
    </source>
</evidence>
<dbReference type="PANTHER" id="PTHR43132:SF8">
    <property type="entry name" value="HTH-TYPE TRANSCRIPTIONAL REGULATOR KMTR"/>
    <property type="match status" value="1"/>
</dbReference>
<evidence type="ECO:0000256" key="1">
    <source>
        <dbReference type="ARBA" id="ARBA00023015"/>
    </source>
</evidence>
<sequence length="220" mass="25338">MEDNQAVQIYQEKLFLQYARIGKCLSSERRLEILSLLSNGPKSVEMIAQQTGMSVANVSRHLQILLEANLVKFSKQKNYVIYSLATPAVADFLMSLWKICENQLSDVPRLKEDMLKQYHDVTSISKEELSKRMNEGTILVLDVRPKEEYEFEHIDGAISVPLEELDQYLLDLPRDTEIAAYCRGPYCVYTSQAVETMQKKGFKAYRIAEGVQEWRAEEDD</sequence>
<feature type="domain" description="Rhodanese" evidence="4">
    <location>
        <begin position="134"/>
        <end position="219"/>
    </location>
</feature>
<dbReference type="CDD" id="cd00090">
    <property type="entry name" value="HTH_ARSR"/>
    <property type="match status" value="1"/>
</dbReference>
<organism evidence="6 7">
    <name type="scientific">Paenibacillus puldeungensis</name>
    <dbReference type="NCBI Taxonomy" id="696536"/>
    <lineage>
        <taxon>Bacteria</taxon>
        <taxon>Bacillati</taxon>
        <taxon>Bacillota</taxon>
        <taxon>Bacilli</taxon>
        <taxon>Bacillales</taxon>
        <taxon>Paenibacillaceae</taxon>
        <taxon>Paenibacillus</taxon>
    </lineage>
</organism>
<keyword evidence="7" id="KW-1185">Reference proteome</keyword>
<keyword evidence="1" id="KW-0805">Transcription regulation</keyword>
<feature type="domain" description="HTH arsR-type" evidence="5">
    <location>
        <begin position="10"/>
        <end position="104"/>
    </location>
</feature>
<dbReference type="Pfam" id="PF01022">
    <property type="entry name" value="HTH_5"/>
    <property type="match status" value="1"/>
</dbReference>
<dbReference type="Gene3D" id="3.40.250.10">
    <property type="entry name" value="Rhodanese-like domain"/>
    <property type="match status" value="1"/>
</dbReference>
<dbReference type="PANTHER" id="PTHR43132">
    <property type="entry name" value="ARSENICAL RESISTANCE OPERON REPRESSOR ARSR-RELATED"/>
    <property type="match status" value="1"/>
</dbReference>
<comment type="caution">
    <text evidence="6">The sequence shown here is derived from an EMBL/GenBank/DDBJ whole genome shotgun (WGS) entry which is preliminary data.</text>
</comment>
<dbReference type="InterPro" id="IPR036390">
    <property type="entry name" value="WH_DNA-bd_sf"/>
</dbReference>
<dbReference type="PRINTS" id="PR00778">
    <property type="entry name" value="HTHARSR"/>
</dbReference>
<name>A0ABW3S323_9BACL</name>
<dbReference type="SMART" id="SM00450">
    <property type="entry name" value="RHOD"/>
    <property type="match status" value="1"/>
</dbReference>
<dbReference type="PROSITE" id="PS50987">
    <property type="entry name" value="HTH_ARSR_2"/>
    <property type="match status" value="1"/>
</dbReference>
<evidence type="ECO:0000256" key="2">
    <source>
        <dbReference type="ARBA" id="ARBA00023125"/>
    </source>
</evidence>
<reference evidence="7" key="1">
    <citation type="journal article" date="2019" name="Int. J. Syst. Evol. Microbiol.">
        <title>The Global Catalogue of Microorganisms (GCM) 10K type strain sequencing project: providing services to taxonomists for standard genome sequencing and annotation.</title>
        <authorList>
            <consortium name="The Broad Institute Genomics Platform"/>
            <consortium name="The Broad Institute Genome Sequencing Center for Infectious Disease"/>
            <person name="Wu L."/>
            <person name="Ma J."/>
        </authorList>
    </citation>
    <scope>NUCLEOTIDE SEQUENCE [LARGE SCALE GENOMIC DNA]</scope>
    <source>
        <strain evidence="7">CCUG 59189</strain>
    </source>
</reference>
<dbReference type="InterPro" id="IPR001763">
    <property type="entry name" value="Rhodanese-like_dom"/>
</dbReference>
<accession>A0ABW3S323</accession>